<dbReference type="EMBL" id="ADMG01000031">
    <property type="protein sequence ID" value="EKB31089.1"/>
    <property type="molecule type" value="Genomic_DNA"/>
</dbReference>
<feature type="transmembrane region" description="Helical" evidence="9">
    <location>
        <begin position="32"/>
        <end position="50"/>
    </location>
</feature>
<dbReference type="InterPro" id="IPR003148">
    <property type="entry name" value="RCK_N"/>
</dbReference>
<evidence type="ECO:0000256" key="6">
    <source>
        <dbReference type="ARBA" id="ARBA00023136"/>
    </source>
</evidence>
<dbReference type="SUPFAM" id="SSF51735">
    <property type="entry name" value="NAD(P)-binding Rossmann-fold domains"/>
    <property type="match status" value="1"/>
</dbReference>
<keyword evidence="6 9" id="KW-0472">Membrane</keyword>
<evidence type="ECO:0000313" key="12">
    <source>
        <dbReference type="EMBL" id="EKB31089.1"/>
    </source>
</evidence>
<feature type="transmembrane region" description="Helical" evidence="9">
    <location>
        <begin position="6"/>
        <end position="25"/>
    </location>
</feature>
<dbReference type="PANTHER" id="PTHR42751:SF1">
    <property type="entry name" value="CATION_PROTON ANTIPORTER YBAL-RELATED"/>
    <property type="match status" value="1"/>
</dbReference>
<comment type="caution">
    <text evidence="12">The sequence shown here is derived from an EMBL/GenBank/DDBJ whole genome shotgun (WGS) entry which is preliminary data.</text>
</comment>
<dbReference type="InterPro" id="IPR036291">
    <property type="entry name" value="NAD(P)-bd_dom_sf"/>
</dbReference>
<dbReference type="OrthoDB" id="9781411at2"/>
<gene>
    <name evidence="12" type="ORF">HMPREF9465_01194</name>
</gene>
<feature type="region of interest" description="Disordered" evidence="8">
    <location>
        <begin position="785"/>
        <end position="808"/>
    </location>
</feature>
<dbReference type="GO" id="GO:0006813">
    <property type="term" value="P:potassium ion transport"/>
    <property type="evidence" value="ECO:0007669"/>
    <property type="project" value="InterPro"/>
</dbReference>
<dbReference type="InterPro" id="IPR038770">
    <property type="entry name" value="Na+/solute_symporter_sf"/>
</dbReference>
<dbReference type="Pfam" id="PF02254">
    <property type="entry name" value="TrkA_N"/>
    <property type="match status" value="1"/>
</dbReference>
<dbReference type="eggNOG" id="COG4651">
    <property type="taxonomic scope" value="Bacteria"/>
</dbReference>
<comment type="subcellular location">
    <subcellularLocation>
        <location evidence="1">Membrane</location>
        <topology evidence="1">Multi-pass membrane protein</topology>
    </subcellularLocation>
</comment>
<evidence type="ECO:0000256" key="7">
    <source>
        <dbReference type="SAM" id="Coils"/>
    </source>
</evidence>
<evidence type="ECO:0000256" key="9">
    <source>
        <dbReference type="SAM" id="Phobius"/>
    </source>
</evidence>
<feature type="transmembrane region" description="Helical" evidence="9">
    <location>
        <begin position="338"/>
        <end position="364"/>
    </location>
</feature>
<evidence type="ECO:0000256" key="8">
    <source>
        <dbReference type="SAM" id="MobiDB-lite"/>
    </source>
</evidence>
<dbReference type="InterPro" id="IPR006153">
    <property type="entry name" value="Cation/H_exchanger_TM"/>
</dbReference>
<name>K1KH84_9BURK</name>
<sequence>MTDQFSIITTLVTGFGLALVFGWLAERFLKTPALVGYIIAGVSVGLFPLLPNVDRVVTEQFAEIGVMLLMFGVGLHFSVADLVKVKGVAVTGAMLQMAASGAAGTAVALLAWDWALPNAIVFGMTLSCASTVVVMKALELRKLSVTPSGQVAIGWLVVQDLVTVFIMVCLPLVAEVTQGEGPVDPRLIVISLSKTLLSVAVFVAGMFIVGKRLFPWILQRVALSGSRELFTLCVLAIAIGIAYGAGAIFNVSYALGAFFAGMVMRESSFAHRAARNCLPLQDAFSVLFFISVGLMLDPYVFVNEPWAVIAVMLIIMCITSSVTAALVLLLGWPLDTALVMGACVSQLGEFSFILCGQGIALGIATPGTMSIVVAASILTIALNPLMFTAIPHVRNLLVSRRPFFARMAERVSPLASVEPKTIKGHVLIAGVNEVVLALLPRLEARGIDFTCFVMSDTTAAVVDSYKHGSAIVGNPSDPALLVQGHLVDAEVLVLPSSDMVLNKTVFAAARELKHDCRIIVRVASPENLRVVPSDEHTRILNDTQIASESLGEAVADVFGIGAQVLHEKAVARGEATNDVDEDEGAVLIAQARAEAAASAARHAARNASRHSILDGIREKMAKRREEKARAKAAAQAAQAAEAQKPSFSSGMKDKIVGLSVKQRIADLKVKEKIADLNVKEKIDNLDVKGRIEKLDLKDKMDKIKGVDYKKWMPSFGKSAAAGTAVAEAAQTAEAAEVAETAKPVQTESAAPAVVQPEAAQSKIAVEEARASVPEIPVVEAVVSEASVKDVSEADASSEEATDGGHKGE</sequence>
<feature type="transmembrane region" description="Helical" evidence="9">
    <location>
        <begin position="230"/>
        <end position="263"/>
    </location>
</feature>
<feature type="domain" description="RCK N-terminal" evidence="11">
    <location>
        <begin position="426"/>
        <end position="531"/>
    </location>
</feature>
<keyword evidence="4 9" id="KW-0812">Transmembrane</keyword>
<evidence type="ECO:0000259" key="11">
    <source>
        <dbReference type="Pfam" id="PF02254"/>
    </source>
</evidence>
<keyword evidence="7" id="KW-0175">Coiled coil</keyword>
<feature type="coiled-coil region" evidence="7">
    <location>
        <begin position="613"/>
        <end position="643"/>
    </location>
</feature>
<dbReference type="GO" id="GO:0015297">
    <property type="term" value="F:antiporter activity"/>
    <property type="evidence" value="ECO:0007669"/>
    <property type="project" value="InterPro"/>
</dbReference>
<dbReference type="RefSeq" id="WP_005435096.1">
    <property type="nucleotide sequence ID" value="NZ_JH815516.1"/>
</dbReference>
<feature type="transmembrane region" description="Helical" evidence="9">
    <location>
        <begin position="150"/>
        <end position="174"/>
    </location>
</feature>
<keyword evidence="5 9" id="KW-1133">Transmembrane helix</keyword>
<feature type="transmembrane region" description="Helical" evidence="9">
    <location>
        <begin position="118"/>
        <end position="138"/>
    </location>
</feature>
<accession>K1KH84</accession>
<dbReference type="Pfam" id="PF00999">
    <property type="entry name" value="Na_H_Exchanger"/>
    <property type="match status" value="1"/>
</dbReference>
<evidence type="ECO:0000256" key="4">
    <source>
        <dbReference type="ARBA" id="ARBA00022692"/>
    </source>
</evidence>
<feature type="domain" description="Cation/H+ exchanger transmembrane" evidence="10">
    <location>
        <begin position="17"/>
        <end position="389"/>
    </location>
</feature>
<feature type="transmembrane region" description="Helical" evidence="9">
    <location>
        <begin position="283"/>
        <end position="302"/>
    </location>
</feature>
<evidence type="ECO:0000313" key="13">
    <source>
        <dbReference type="Proteomes" id="UP000005835"/>
    </source>
</evidence>
<dbReference type="AlphaFoldDB" id="K1KH84"/>
<feature type="transmembrane region" description="Helical" evidence="9">
    <location>
        <begin position="309"/>
        <end position="332"/>
    </location>
</feature>
<dbReference type="Gene3D" id="3.40.50.720">
    <property type="entry name" value="NAD(P)-binding Rossmann-like Domain"/>
    <property type="match status" value="1"/>
</dbReference>
<dbReference type="GO" id="GO:1902600">
    <property type="term" value="P:proton transmembrane transport"/>
    <property type="evidence" value="ECO:0007669"/>
    <property type="project" value="InterPro"/>
</dbReference>
<feature type="transmembrane region" description="Helical" evidence="9">
    <location>
        <begin position="371"/>
        <end position="390"/>
    </location>
</feature>
<evidence type="ECO:0000259" key="10">
    <source>
        <dbReference type="Pfam" id="PF00999"/>
    </source>
</evidence>
<protein>
    <submittedName>
        <fullName evidence="12">Uncharacterized protein</fullName>
    </submittedName>
</protein>
<dbReference type="Proteomes" id="UP000005835">
    <property type="component" value="Unassembled WGS sequence"/>
</dbReference>
<evidence type="ECO:0000256" key="2">
    <source>
        <dbReference type="ARBA" id="ARBA00005551"/>
    </source>
</evidence>
<dbReference type="PANTHER" id="PTHR42751">
    <property type="entry name" value="SODIUM/HYDROGEN EXCHANGER FAMILY/TRKA DOMAIN PROTEIN"/>
    <property type="match status" value="1"/>
</dbReference>
<keyword evidence="3" id="KW-0813">Transport</keyword>
<feature type="transmembrane region" description="Helical" evidence="9">
    <location>
        <begin position="90"/>
        <end position="112"/>
    </location>
</feature>
<organism evidence="12 13">
    <name type="scientific">Sutterella wadsworthensis 2_1_59BFAA</name>
    <dbReference type="NCBI Taxonomy" id="742823"/>
    <lineage>
        <taxon>Bacteria</taxon>
        <taxon>Pseudomonadati</taxon>
        <taxon>Pseudomonadota</taxon>
        <taxon>Betaproteobacteria</taxon>
        <taxon>Burkholderiales</taxon>
        <taxon>Sutterellaceae</taxon>
        <taxon>Sutterella</taxon>
    </lineage>
</organism>
<feature type="transmembrane region" description="Helical" evidence="9">
    <location>
        <begin position="62"/>
        <end position="83"/>
    </location>
</feature>
<dbReference type="PATRIC" id="fig|742823.3.peg.1186"/>
<feature type="transmembrane region" description="Helical" evidence="9">
    <location>
        <begin position="186"/>
        <end position="209"/>
    </location>
</feature>
<dbReference type="GO" id="GO:0016020">
    <property type="term" value="C:membrane"/>
    <property type="evidence" value="ECO:0007669"/>
    <property type="project" value="UniProtKB-SubCell"/>
</dbReference>
<reference evidence="12 13" key="1">
    <citation type="submission" date="2012-05" db="EMBL/GenBank/DDBJ databases">
        <title>The Genome Sequence of Sutterella wadsworthensis 2_1_59BFAA.</title>
        <authorList>
            <consortium name="The Broad Institute Genome Sequencing Platform"/>
            <person name="Earl A."/>
            <person name="Ward D."/>
            <person name="Feldgarden M."/>
            <person name="Gevers D."/>
            <person name="Daigneault M."/>
            <person name="Strauss J."/>
            <person name="Allen-Vercoe E."/>
            <person name="Walker B."/>
            <person name="Young S.K."/>
            <person name="Zeng Q."/>
            <person name="Gargeya S."/>
            <person name="Fitzgerald M."/>
            <person name="Haas B."/>
            <person name="Abouelleil A."/>
            <person name="Alvarado L."/>
            <person name="Arachchi H.M."/>
            <person name="Berlin A.M."/>
            <person name="Chapman S.B."/>
            <person name="Goldberg J."/>
            <person name="Griggs A."/>
            <person name="Gujja S."/>
            <person name="Hansen M."/>
            <person name="Howarth C."/>
            <person name="Imamovic A."/>
            <person name="Larimer J."/>
            <person name="McCowen C."/>
            <person name="Montmayeur A."/>
            <person name="Murphy C."/>
            <person name="Neiman D."/>
            <person name="Pearson M."/>
            <person name="Priest M."/>
            <person name="Roberts A."/>
            <person name="Saif S."/>
            <person name="Shea T."/>
            <person name="Sisk P."/>
            <person name="Sykes S."/>
            <person name="Wortman J."/>
            <person name="Nusbaum C."/>
            <person name="Birren B."/>
        </authorList>
    </citation>
    <scope>NUCLEOTIDE SEQUENCE [LARGE SCALE GENOMIC DNA]</scope>
    <source>
        <strain evidence="12 13">2_1_59BFAA</strain>
    </source>
</reference>
<evidence type="ECO:0000256" key="5">
    <source>
        <dbReference type="ARBA" id="ARBA00022989"/>
    </source>
</evidence>
<dbReference type="STRING" id="742823.HMPREF9465_01194"/>
<comment type="similarity">
    <text evidence="2">Belongs to the monovalent cation:proton antiporter 2 (CPA2) transporter (TC 2.A.37) family.</text>
</comment>
<evidence type="ECO:0000256" key="3">
    <source>
        <dbReference type="ARBA" id="ARBA00022448"/>
    </source>
</evidence>
<keyword evidence="13" id="KW-1185">Reference proteome</keyword>
<evidence type="ECO:0000256" key="1">
    <source>
        <dbReference type="ARBA" id="ARBA00004141"/>
    </source>
</evidence>
<dbReference type="Gene3D" id="1.20.1530.20">
    <property type="match status" value="1"/>
</dbReference>
<proteinExistence type="inferred from homology"/>
<dbReference type="HOGENOM" id="CLU_005126_9_1_4"/>